<dbReference type="EMBL" id="CAJVPM010007658">
    <property type="protein sequence ID" value="CAG8547839.1"/>
    <property type="molecule type" value="Genomic_DNA"/>
</dbReference>
<evidence type="ECO:0000313" key="2">
    <source>
        <dbReference type="Proteomes" id="UP000789860"/>
    </source>
</evidence>
<gene>
    <name evidence="1" type="ORF">SCALOS_LOCUS5072</name>
</gene>
<sequence length="255" mass="29342">MISTTQNFEEFIEIYPNLYRATFNIRFGPLNWPISIFLINIEPFKNIWILIDTADHDNKSKFFLALSKHFLKFPNYQLKYILLTNNNFDHTGSILKLLNDYKDIKLVLGEPEYFLSNYKNGNDNNHVQYIVTVEGKIAIDKDRIVMIKRGNEEEFEFFNVLRPIFIADHTLAFVSNNIGSISYLHIPTNCIMVGDSLTNLSTSECSDPVISLPITPVTSHLKSIKESIKNIARLEDVKIVFPAHDHSQSGLNINE</sequence>
<feature type="non-terminal residue" evidence="1">
    <location>
        <position position="255"/>
    </location>
</feature>
<name>A0ACA9LS94_9GLOM</name>
<comment type="caution">
    <text evidence="1">The sequence shown here is derived from an EMBL/GenBank/DDBJ whole genome shotgun (WGS) entry which is preliminary data.</text>
</comment>
<organism evidence="1 2">
    <name type="scientific">Scutellospora calospora</name>
    <dbReference type="NCBI Taxonomy" id="85575"/>
    <lineage>
        <taxon>Eukaryota</taxon>
        <taxon>Fungi</taxon>
        <taxon>Fungi incertae sedis</taxon>
        <taxon>Mucoromycota</taxon>
        <taxon>Glomeromycotina</taxon>
        <taxon>Glomeromycetes</taxon>
        <taxon>Diversisporales</taxon>
        <taxon>Gigasporaceae</taxon>
        <taxon>Scutellospora</taxon>
    </lineage>
</organism>
<keyword evidence="2" id="KW-1185">Reference proteome</keyword>
<dbReference type="Proteomes" id="UP000789860">
    <property type="component" value="Unassembled WGS sequence"/>
</dbReference>
<proteinExistence type="predicted"/>
<accession>A0ACA9LS94</accession>
<reference evidence="1" key="1">
    <citation type="submission" date="2021-06" db="EMBL/GenBank/DDBJ databases">
        <authorList>
            <person name="Kallberg Y."/>
            <person name="Tangrot J."/>
            <person name="Rosling A."/>
        </authorList>
    </citation>
    <scope>NUCLEOTIDE SEQUENCE</scope>
    <source>
        <strain evidence="1">AU212A</strain>
    </source>
</reference>
<evidence type="ECO:0000313" key="1">
    <source>
        <dbReference type="EMBL" id="CAG8547839.1"/>
    </source>
</evidence>
<protein>
    <submittedName>
        <fullName evidence="1">9520_t:CDS:1</fullName>
    </submittedName>
</protein>